<dbReference type="AlphaFoldDB" id="A0A6N8FJ05"/>
<proteinExistence type="predicted"/>
<dbReference type="EMBL" id="WOCA01000001">
    <property type="protein sequence ID" value="MUK87308.1"/>
    <property type="molecule type" value="Genomic_DNA"/>
</dbReference>
<sequence>MSGMEEKKLAEEKKEKETPSLKGTFISVMLLGLFLVLSWAGAFALFISR</sequence>
<dbReference type="RefSeq" id="WP_155666955.1">
    <property type="nucleotide sequence ID" value="NZ_WOCA01000001.1"/>
</dbReference>
<keyword evidence="1" id="KW-0812">Transmembrane</keyword>
<evidence type="ECO:0000256" key="1">
    <source>
        <dbReference type="SAM" id="Phobius"/>
    </source>
</evidence>
<gene>
    <name evidence="2" type="ORF">GMD78_02685</name>
</gene>
<protein>
    <submittedName>
        <fullName evidence="2">Cytochrome c oxidase subunit 2A</fullName>
    </submittedName>
</protein>
<accession>A0A6N8FJ05</accession>
<keyword evidence="1" id="KW-0472">Membrane</keyword>
<dbReference type="Proteomes" id="UP000469125">
    <property type="component" value="Unassembled WGS sequence"/>
</dbReference>
<keyword evidence="3" id="KW-1185">Reference proteome</keyword>
<evidence type="ECO:0000313" key="3">
    <source>
        <dbReference type="Proteomes" id="UP000469125"/>
    </source>
</evidence>
<name>A0A6N8FJ05_9BACI</name>
<keyword evidence="1" id="KW-1133">Transmembrane helix</keyword>
<reference evidence="2 3" key="1">
    <citation type="submission" date="2019-11" db="EMBL/GenBank/DDBJ databases">
        <authorList>
            <person name="Li X."/>
        </authorList>
    </citation>
    <scope>NUCLEOTIDE SEQUENCE [LARGE SCALE GENOMIC DNA]</scope>
    <source>
        <strain evidence="2 3">L9</strain>
    </source>
</reference>
<feature type="transmembrane region" description="Helical" evidence="1">
    <location>
        <begin position="21"/>
        <end position="47"/>
    </location>
</feature>
<evidence type="ECO:0000313" key="2">
    <source>
        <dbReference type="EMBL" id="MUK87308.1"/>
    </source>
</evidence>
<comment type="caution">
    <text evidence="2">The sequence shown here is derived from an EMBL/GenBank/DDBJ whole genome shotgun (WGS) entry which is preliminary data.</text>
</comment>
<organism evidence="2 3">
    <name type="scientific">Ornithinibacillus caprae</name>
    <dbReference type="NCBI Taxonomy" id="2678566"/>
    <lineage>
        <taxon>Bacteria</taxon>
        <taxon>Bacillati</taxon>
        <taxon>Bacillota</taxon>
        <taxon>Bacilli</taxon>
        <taxon>Bacillales</taxon>
        <taxon>Bacillaceae</taxon>
        <taxon>Ornithinibacillus</taxon>
    </lineage>
</organism>